<keyword evidence="8" id="KW-0472">Membrane</keyword>
<dbReference type="AlphaFoldDB" id="A0ABD2Y254"/>
<protein>
    <recommendedName>
        <fullName evidence="13">Leucine-rich repeat-containing N-terminal plant-type domain-containing protein</fullName>
    </recommendedName>
</protein>
<organism evidence="11 12">
    <name type="scientific">Cinchona calisaya</name>
    <dbReference type="NCBI Taxonomy" id="153742"/>
    <lineage>
        <taxon>Eukaryota</taxon>
        <taxon>Viridiplantae</taxon>
        <taxon>Streptophyta</taxon>
        <taxon>Embryophyta</taxon>
        <taxon>Tracheophyta</taxon>
        <taxon>Spermatophyta</taxon>
        <taxon>Magnoliopsida</taxon>
        <taxon>eudicotyledons</taxon>
        <taxon>Gunneridae</taxon>
        <taxon>Pentapetalae</taxon>
        <taxon>asterids</taxon>
        <taxon>lamiids</taxon>
        <taxon>Gentianales</taxon>
        <taxon>Rubiaceae</taxon>
        <taxon>Cinchonoideae</taxon>
        <taxon>Cinchoneae</taxon>
        <taxon>Cinchona</taxon>
    </lineage>
</organism>
<comment type="caution">
    <text evidence="11">The sequence shown here is derived from an EMBL/GenBank/DDBJ whole genome shotgun (WGS) entry which is preliminary data.</text>
</comment>
<dbReference type="InterPro" id="IPR001611">
    <property type="entry name" value="Leu-rich_rpt"/>
</dbReference>
<dbReference type="PANTHER" id="PTHR48056">
    <property type="entry name" value="LRR RECEPTOR-LIKE SERINE/THREONINE-PROTEIN KINASE-RELATED"/>
    <property type="match status" value="1"/>
</dbReference>
<dbReference type="Pfam" id="PF00560">
    <property type="entry name" value="LRR_1"/>
    <property type="match status" value="1"/>
</dbReference>
<comment type="subcellular location">
    <subcellularLocation>
        <location evidence="1">Membrane</location>
        <topology evidence="1">Single-pass membrane protein</topology>
    </subcellularLocation>
</comment>
<reference evidence="11 12" key="1">
    <citation type="submission" date="2024-11" db="EMBL/GenBank/DDBJ databases">
        <title>A near-complete genome assembly of Cinchona calisaya.</title>
        <authorList>
            <person name="Lian D.C."/>
            <person name="Zhao X.W."/>
            <person name="Wei L."/>
        </authorList>
    </citation>
    <scope>NUCLEOTIDE SEQUENCE [LARGE SCALE GENOMIC DNA]</scope>
    <source>
        <tissue evidence="11">Nenye</tissue>
    </source>
</reference>
<sequence length="327" mass="36510">MKIPNPTFWGFSSSSANILLLVFVVMNLPQNVSTGRFDGNETDRIALLEFKNQISSDPKGVLNSWNHSHHHCQWQGIRCDARHQSVIALNLPGASLSGSISPRIGNLSFLKFIHLEENQFHGGIPQEVGRLFRLRFLNLSNNTLNGEMPVNVSQCSKLRVISLNWNKLEGKIPSELGSLKKLEILYVGPNNLTGKIPSTFGNLSSINALSFTFNSLKGNLPEEISFLTSLIFLAMGSNKLTGQIPSSIKIPVSVTNCSNLEVIDLGNNKREGGVPYDLRHLLNLRILSLQRNLLGGNSTKDWDFSYTFDKLQIWKARNDITDYRSNF</sequence>
<evidence type="ECO:0000256" key="3">
    <source>
        <dbReference type="ARBA" id="ARBA00022729"/>
    </source>
</evidence>
<keyword evidence="6" id="KW-0067">ATP-binding</keyword>
<dbReference type="FunFam" id="3.80.10.10:FF:000565">
    <property type="entry name" value="Leucine-rich repeat receptor-like kinase protein FLORAL ORGAN NUMBER1"/>
    <property type="match status" value="1"/>
</dbReference>
<evidence type="ECO:0000259" key="10">
    <source>
        <dbReference type="Pfam" id="PF23598"/>
    </source>
</evidence>
<name>A0ABD2Y254_9GENT</name>
<evidence type="ECO:0000313" key="11">
    <source>
        <dbReference type="EMBL" id="KAL3500484.1"/>
    </source>
</evidence>
<dbReference type="PANTHER" id="PTHR48056:SF81">
    <property type="entry name" value="RECEPTOR PROTEIN-TYROSINE KINASE CEPR1"/>
    <property type="match status" value="1"/>
</dbReference>
<keyword evidence="12" id="KW-1185">Reference proteome</keyword>
<evidence type="ECO:0000256" key="2">
    <source>
        <dbReference type="ARBA" id="ARBA00022614"/>
    </source>
</evidence>
<dbReference type="FunFam" id="3.80.10.10:FF:000383">
    <property type="entry name" value="Leucine-rich repeat receptor protein kinase EMS1"/>
    <property type="match status" value="1"/>
</dbReference>
<evidence type="ECO:0008006" key="13">
    <source>
        <dbReference type="Google" id="ProtNLM"/>
    </source>
</evidence>
<evidence type="ECO:0000256" key="5">
    <source>
        <dbReference type="ARBA" id="ARBA00022741"/>
    </source>
</evidence>
<proteinExistence type="predicted"/>
<keyword evidence="7" id="KW-0325">Glycoprotein</keyword>
<dbReference type="InterPro" id="IPR055414">
    <property type="entry name" value="LRR_R13L4/SHOC2-like"/>
</dbReference>
<feature type="transmembrane region" description="Helical" evidence="8">
    <location>
        <begin position="6"/>
        <end position="26"/>
    </location>
</feature>
<dbReference type="InterPro" id="IPR013210">
    <property type="entry name" value="LRR_N_plant-typ"/>
</dbReference>
<dbReference type="InterPro" id="IPR032675">
    <property type="entry name" value="LRR_dom_sf"/>
</dbReference>
<evidence type="ECO:0000256" key="8">
    <source>
        <dbReference type="SAM" id="Phobius"/>
    </source>
</evidence>
<accession>A0ABD2Y254</accession>
<dbReference type="Pfam" id="PF08263">
    <property type="entry name" value="LRRNT_2"/>
    <property type="match status" value="1"/>
</dbReference>
<evidence type="ECO:0000256" key="7">
    <source>
        <dbReference type="ARBA" id="ARBA00023180"/>
    </source>
</evidence>
<evidence type="ECO:0000259" key="9">
    <source>
        <dbReference type="Pfam" id="PF08263"/>
    </source>
</evidence>
<feature type="domain" description="Leucine-rich repeat-containing N-terminal plant-type" evidence="9">
    <location>
        <begin position="41"/>
        <end position="80"/>
    </location>
</feature>
<dbReference type="GO" id="GO:0016020">
    <property type="term" value="C:membrane"/>
    <property type="evidence" value="ECO:0007669"/>
    <property type="project" value="UniProtKB-SubCell"/>
</dbReference>
<dbReference type="Gene3D" id="3.80.10.10">
    <property type="entry name" value="Ribonuclease Inhibitor"/>
    <property type="match status" value="2"/>
</dbReference>
<dbReference type="Proteomes" id="UP001630127">
    <property type="component" value="Unassembled WGS sequence"/>
</dbReference>
<keyword evidence="2" id="KW-0433">Leucine-rich repeat</keyword>
<gene>
    <name evidence="11" type="ORF">ACH5RR_039577</name>
</gene>
<dbReference type="Pfam" id="PF23598">
    <property type="entry name" value="LRR_14"/>
    <property type="match status" value="1"/>
</dbReference>
<keyword evidence="3" id="KW-0732">Signal</keyword>
<keyword evidence="5" id="KW-0547">Nucleotide-binding</keyword>
<evidence type="ECO:0000256" key="6">
    <source>
        <dbReference type="ARBA" id="ARBA00022840"/>
    </source>
</evidence>
<evidence type="ECO:0000313" key="12">
    <source>
        <dbReference type="Proteomes" id="UP001630127"/>
    </source>
</evidence>
<dbReference type="EMBL" id="JBJUIK010000016">
    <property type="protein sequence ID" value="KAL3500484.1"/>
    <property type="molecule type" value="Genomic_DNA"/>
</dbReference>
<keyword evidence="4" id="KW-0677">Repeat</keyword>
<dbReference type="SUPFAM" id="SSF52058">
    <property type="entry name" value="L domain-like"/>
    <property type="match status" value="1"/>
</dbReference>
<dbReference type="InterPro" id="IPR050647">
    <property type="entry name" value="Plant_LRR-RLKs"/>
</dbReference>
<keyword evidence="8" id="KW-1133">Transmembrane helix</keyword>
<evidence type="ECO:0000256" key="1">
    <source>
        <dbReference type="ARBA" id="ARBA00004167"/>
    </source>
</evidence>
<dbReference type="GO" id="GO:0005524">
    <property type="term" value="F:ATP binding"/>
    <property type="evidence" value="ECO:0007669"/>
    <property type="project" value="UniProtKB-KW"/>
</dbReference>
<feature type="domain" description="Disease resistance R13L4/SHOC-2-like LRR" evidence="10">
    <location>
        <begin position="100"/>
        <end position="233"/>
    </location>
</feature>
<keyword evidence="8" id="KW-0812">Transmembrane</keyword>
<evidence type="ECO:0000256" key="4">
    <source>
        <dbReference type="ARBA" id="ARBA00022737"/>
    </source>
</evidence>